<dbReference type="Proteomes" id="UP000054532">
    <property type="component" value="Unassembled WGS sequence"/>
</dbReference>
<evidence type="ECO:0000313" key="1">
    <source>
        <dbReference type="EMBL" id="ETM50477.1"/>
    </source>
</evidence>
<dbReference type="AlphaFoldDB" id="W2NPB2"/>
<gene>
    <name evidence="1" type="ORF">L914_05490</name>
</gene>
<accession>W2NPB2</accession>
<proteinExistence type="predicted"/>
<organism evidence="1">
    <name type="scientific">Phytophthora nicotianae</name>
    <name type="common">Potato buckeye rot agent</name>
    <name type="synonym">Phytophthora parasitica</name>
    <dbReference type="NCBI Taxonomy" id="4792"/>
    <lineage>
        <taxon>Eukaryota</taxon>
        <taxon>Sar</taxon>
        <taxon>Stramenopiles</taxon>
        <taxon>Oomycota</taxon>
        <taxon>Peronosporomycetes</taxon>
        <taxon>Peronosporales</taxon>
        <taxon>Peronosporaceae</taxon>
        <taxon>Phytophthora</taxon>
    </lineage>
</organism>
<reference evidence="1" key="1">
    <citation type="submission" date="2013-11" db="EMBL/GenBank/DDBJ databases">
        <title>The Genome Sequence of Phytophthora parasitica IAC_01/95.</title>
        <authorList>
            <consortium name="The Broad Institute Genomics Platform"/>
            <person name="Russ C."/>
            <person name="Tyler B."/>
            <person name="Panabieres F."/>
            <person name="Shan W."/>
            <person name="Tripathy S."/>
            <person name="Grunwald N."/>
            <person name="Machado M."/>
            <person name="Johnson C.S."/>
            <person name="Arredondo F."/>
            <person name="Hong C."/>
            <person name="Coffey M."/>
            <person name="Young S.K."/>
            <person name="Zeng Q."/>
            <person name="Gargeya S."/>
            <person name="Fitzgerald M."/>
            <person name="Abouelleil A."/>
            <person name="Alvarado L."/>
            <person name="Chapman S.B."/>
            <person name="Gainer-Dewar J."/>
            <person name="Goldberg J."/>
            <person name="Griggs A."/>
            <person name="Gujja S."/>
            <person name="Hansen M."/>
            <person name="Howarth C."/>
            <person name="Imamovic A."/>
            <person name="Ireland A."/>
            <person name="Larimer J."/>
            <person name="McCowan C."/>
            <person name="Murphy C."/>
            <person name="Pearson M."/>
            <person name="Poon T.W."/>
            <person name="Priest M."/>
            <person name="Roberts A."/>
            <person name="Saif S."/>
            <person name="Shea T."/>
            <person name="Sykes S."/>
            <person name="Wortman J."/>
            <person name="Nusbaum C."/>
            <person name="Birren B."/>
        </authorList>
    </citation>
    <scope>NUCLEOTIDE SEQUENCE [LARGE SCALE GENOMIC DNA]</scope>
    <source>
        <strain evidence="1">IAC_01/95</strain>
    </source>
</reference>
<sequence>MEHVLESKGVAAGNITRELLREEIHNLLAEVGLQRNLPIRDAVATTAPKRSYFTWGGKFHLIPREFNFPSIDPLGAWLLWWFGNSNLGYPPYRKIPYGDLDTPQKKATLSE</sequence>
<dbReference type="VEuPathDB" id="FungiDB:PPTG_22267"/>
<dbReference type="EMBL" id="KI691985">
    <property type="protein sequence ID" value="ETM50477.1"/>
    <property type="molecule type" value="Genomic_DNA"/>
</dbReference>
<name>W2NPB2_PHYNI</name>
<protein>
    <submittedName>
        <fullName evidence="1">Uncharacterized protein</fullName>
    </submittedName>
</protein>